<evidence type="ECO:0000256" key="2">
    <source>
        <dbReference type="ARBA" id="ARBA00007639"/>
    </source>
</evidence>
<dbReference type="InterPro" id="IPR025997">
    <property type="entry name" value="SBP_2_dom"/>
</dbReference>
<protein>
    <submittedName>
        <fullName evidence="5">Monosaccharide ABC transporter substrate-binding protein (CUT2 family)</fullName>
    </submittedName>
</protein>
<dbReference type="Gene3D" id="3.40.50.2300">
    <property type="match status" value="2"/>
</dbReference>
<gene>
    <name evidence="5" type="ORF">DES51_11477</name>
</gene>
<dbReference type="PANTHER" id="PTHR46847:SF1">
    <property type="entry name" value="D-ALLOSE-BINDING PERIPLASMIC PROTEIN-RELATED"/>
    <property type="match status" value="1"/>
</dbReference>
<name>A0A2V2F703_9FIRM</name>
<evidence type="ECO:0000313" key="5">
    <source>
        <dbReference type="EMBL" id="PXX76222.1"/>
    </source>
</evidence>
<dbReference type="Pfam" id="PF13407">
    <property type="entry name" value="Peripla_BP_4"/>
    <property type="match status" value="1"/>
</dbReference>
<evidence type="ECO:0000256" key="1">
    <source>
        <dbReference type="ARBA" id="ARBA00004196"/>
    </source>
</evidence>
<organism evidence="5 6">
    <name type="scientific">Dielma fastidiosa</name>
    <dbReference type="NCBI Taxonomy" id="1034346"/>
    <lineage>
        <taxon>Bacteria</taxon>
        <taxon>Bacillati</taxon>
        <taxon>Bacillota</taxon>
        <taxon>Erysipelotrichia</taxon>
        <taxon>Erysipelotrichales</taxon>
        <taxon>Erysipelotrichaceae</taxon>
        <taxon>Dielma</taxon>
    </lineage>
</organism>
<evidence type="ECO:0000256" key="3">
    <source>
        <dbReference type="ARBA" id="ARBA00022729"/>
    </source>
</evidence>
<dbReference type="OrthoDB" id="9814427at2"/>
<evidence type="ECO:0000259" key="4">
    <source>
        <dbReference type="Pfam" id="PF13407"/>
    </source>
</evidence>
<dbReference type="GO" id="GO:0030313">
    <property type="term" value="C:cell envelope"/>
    <property type="evidence" value="ECO:0007669"/>
    <property type="project" value="UniProtKB-SubCell"/>
</dbReference>
<dbReference type="AlphaFoldDB" id="A0A2V2F703"/>
<keyword evidence="6" id="KW-1185">Reference proteome</keyword>
<dbReference type="SUPFAM" id="SSF53822">
    <property type="entry name" value="Periplasmic binding protein-like I"/>
    <property type="match status" value="1"/>
</dbReference>
<comment type="subcellular location">
    <subcellularLocation>
        <location evidence="1">Cell envelope</location>
    </subcellularLocation>
</comment>
<dbReference type="STRING" id="1034346.GCA_000313565_01862"/>
<feature type="domain" description="Periplasmic binding protein" evidence="4">
    <location>
        <begin position="49"/>
        <end position="296"/>
    </location>
</feature>
<dbReference type="RefSeq" id="WP_022938167.1">
    <property type="nucleotide sequence ID" value="NZ_CABKRQ010000004.1"/>
</dbReference>
<accession>A0A2V2F703</accession>
<dbReference type="Proteomes" id="UP000247612">
    <property type="component" value="Unassembled WGS sequence"/>
</dbReference>
<dbReference type="PANTHER" id="PTHR46847">
    <property type="entry name" value="D-ALLOSE-BINDING PERIPLASMIC PROTEIN-RELATED"/>
    <property type="match status" value="1"/>
</dbReference>
<dbReference type="GO" id="GO:0030246">
    <property type="term" value="F:carbohydrate binding"/>
    <property type="evidence" value="ECO:0007669"/>
    <property type="project" value="UniProtKB-ARBA"/>
</dbReference>
<proteinExistence type="inferred from homology"/>
<sequence length="323" mass="35867">MNDKIMRRLCFVLCMVLCIAGLLKFYNFSEEQLADGKQKPILFGSTYMTLNNPFFDVINEEMRNVIEANGDVLITMDPQLSLDKQIDQIHYLMDLGCSVLIVNPVDSKGLIDVLAEAKQQGIIIVAVDTNVYNGQDFVDYTVVSDNYHAGQLCAENMMAALDQAQIMILRHDAAYSAIERIQGFKDAISQYPQYQIVDEIECEGQLEISMPLIAQAITEGVQFDVVMALNDPSALGAVAALQEADKLSEVLVYGVDGTPEAKVLVKEGFMQATVAQYPKRMGKKAVESAYRLLNHESGIVEEKIPVTMINGSNIDEFSLESWQ</sequence>
<evidence type="ECO:0000313" key="6">
    <source>
        <dbReference type="Proteomes" id="UP000247612"/>
    </source>
</evidence>
<dbReference type="CDD" id="cd19971">
    <property type="entry name" value="PBP1_ABC_sugar_binding-like"/>
    <property type="match status" value="1"/>
</dbReference>
<dbReference type="EMBL" id="QJKH01000014">
    <property type="protein sequence ID" value="PXX76222.1"/>
    <property type="molecule type" value="Genomic_DNA"/>
</dbReference>
<keyword evidence="3" id="KW-0732">Signal</keyword>
<comment type="caution">
    <text evidence="5">The sequence shown here is derived from an EMBL/GenBank/DDBJ whole genome shotgun (WGS) entry which is preliminary data.</text>
</comment>
<comment type="similarity">
    <text evidence="2">Belongs to the bacterial solute-binding protein 2 family.</text>
</comment>
<reference evidence="5 6" key="1">
    <citation type="submission" date="2018-05" db="EMBL/GenBank/DDBJ databases">
        <title>Genomic Encyclopedia of Type Strains, Phase IV (KMG-IV): sequencing the most valuable type-strain genomes for metagenomic binning, comparative biology and taxonomic classification.</title>
        <authorList>
            <person name="Goeker M."/>
        </authorList>
    </citation>
    <scope>NUCLEOTIDE SEQUENCE [LARGE SCALE GENOMIC DNA]</scope>
    <source>
        <strain evidence="5 6">JC118</strain>
    </source>
</reference>
<dbReference type="InterPro" id="IPR028082">
    <property type="entry name" value="Peripla_BP_I"/>
</dbReference>